<dbReference type="Gene3D" id="3.20.20.80">
    <property type="entry name" value="Glycosidases"/>
    <property type="match status" value="1"/>
</dbReference>
<evidence type="ECO:0000256" key="9">
    <source>
        <dbReference type="SAM" id="MobiDB-lite"/>
    </source>
</evidence>
<dbReference type="InterPro" id="IPR004867">
    <property type="entry name" value="CHB_C_dom"/>
</dbReference>
<dbReference type="Pfam" id="PF03173">
    <property type="entry name" value="CHB_HEX"/>
    <property type="match status" value="1"/>
</dbReference>
<dbReference type="SUPFAM" id="SSF81296">
    <property type="entry name" value="E set domains"/>
    <property type="match status" value="1"/>
</dbReference>
<dbReference type="Proteomes" id="UP000000933">
    <property type="component" value="Chromosome"/>
</dbReference>
<dbReference type="CDD" id="cd06569">
    <property type="entry name" value="GH20_Sm-chitobiase-like"/>
    <property type="match status" value="1"/>
</dbReference>
<evidence type="ECO:0000256" key="5">
    <source>
        <dbReference type="ARBA" id="ARBA00023295"/>
    </source>
</evidence>
<protein>
    <recommendedName>
        <fullName evidence="3">beta-N-acetylhexosaminidase</fullName>
        <ecNumber evidence="3">3.2.1.52</ecNumber>
    </recommendedName>
    <alternativeName>
        <fullName evidence="6">Beta-N-acetylhexosaminidase</fullName>
    </alternativeName>
    <alternativeName>
        <fullName evidence="7">N-acetyl-beta-glucosaminidase</fullName>
    </alternativeName>
</protein>
<dbReference type="CDD" id="cd02847">
    <property type="entry name" value="E_set_Chitobiase_C"/>
    <property type="match status" value="1"/>
</dbReference>
<reference evidence="12 13" key="1">
    <citation type="journal article" date="2010" name="ISME J.">
        <title>Fine-scale evolution: genomic, phenotypic and ecological differentiation in two coexisting Salinibacter ruber strains.</title>
        <authorList>
            <person name="Pena A."/>
            <person name="Teeling H."/>
            <person name="Huerta-Cepas J."/>
            <person name="Santos F."/>
            <person name="Yarza P."/>
            <person name="Brito-Echeverria J."/>
            <person name="Lucio M."/>
            <person name="Schmitt-Kopplin P."/>
            <person name="Meseguer I."/>
            <person name="Schenowitz C."/>
            <person name="Dossat C."/>
            <person name="Barbe V."/>
            <person name="Dopazo J."/>
            <person name="Rossello-Mora R."/>
            <person name="Schuler M."/>
            <person name="Glockner F.O."/>
            <person name="Amann R."/>
            <person name="Gabaldon T."/>
            <person name="Anton J."/>
        </authorList>
    </citation>
    <scope>NUCLEOTIDE SEQUENCE [LARGE SCALE GENOMIC DNA]</scope>
    <source>
        <strain evidence="12 13">M8</strain>
    </source>
</reference>
<dbReference type="PANTHER" id="PTHR22600:SF57">
    <property type="entry name" value="BETA-N-ACETYLHEXOSAMINIDASE"/>
    <property type="match status" value="1"/>
</dbReference>
<dbReference type="GO" id="GO:0030203">
    <property type="term" value="P:glycosaminoglycan metabolic process"/>
    <property type="evidence" value="ECO:0007669"/>
    <property type="project" value="TreeGrafter"/>
</dbReference>
<evidence type="ECO:0000313" key="12">
    <source>
        <dbReference type="EMBL" id="CBH23366.1"/>
    </source>
</evidence>
<keyword evidence="10" id="KW-0732">Signal</keyword>
<dbReference type="Gene3D" id="2.60.40.290">
    <property type="match status" value="1"/>
</dbReference>
<comment type="similarity">
    <text evidence="2">Belongs to the glycosyl hydrolase 20 family.</text>
</comment>
<keyword evidence="4 12" id="KW-0378">Hydrolase</keyword>
<dbReference type="InterPro" id="IPR017853">
    <property type="entry name" value="GH"/>
</dbReference>
<proteinExistence type="inferred from homology"/>
<keyword evidence="5 12" id="KW-0326">Glycosidase</keyword>
<dbReference type="SUPFAM" id="SSF55545">
    <property type="entry name" value="beta-N-acetylhexosaminidase-like domain"/>
    <property type="match status" value="1"/>
</dbReference>
<dbReference type="Gene3D" id="3.30.379.10">
    <property type="entry name" value="Chitobiase/beta-hexosaminidase domain 2-like"/>
    <property type="match status" value="1"/>
</dbReference>
<feature type="compositionally biased region" description="Low complexity" evidence="9">
    <location>
        <begin position="418"/>
        <end position="434"/>
    </location>
</feature>
<evidence type="ECO:0000256" key="10">
    <source>
        <dbReference type="SAM" id="SignalP"/>
    </source>
</evidence>
<evidence type="ECO:0000256" key="2">
    <source>
        <dbReference type="ARBA" id="ARBA00006285"/>
    </source>
</evidence>
<dbReference type="InterPro" id="IPR013783">
    <property type="entry name" value="Ig-like_fold"/>
</dbReference>
<feature type="domain" description="Chitobiase/beta-hexosaminidases N-terminal" evidence="11">
    <location>
        <begin position="42"/>
        <end position="192"/>
    </location>
</feature>
<dbReference type="GO" id="GO:0005975">
    <property type="term" value="P:carbohydrate metabolic process"/>
    <property type="evidence" value="ECO:0007669"/>
    <property type="project" value="InterPro"/>
</dbReference>
<dbReference type="GO" id="GO:0030247">
    <property type="term" value="F:polysaccharide binding"/>
    <property type="evidence" value="ECO:0007669"/>
    <property type="project" value="InterPro"/>
</dbReference>
<dbReference type="Pfam" id="PF03174">
    <property type="entry name" value="CHB_HEX_C"/>
    <property type="match status" value="1"/>
</dbReference>
<feature type="signal peptide" evidence="10">
    <location>
        <begin position="1"/>
        <end position="32"/>
    </location>
</feature>
<evidence type="ECO:0000256" key="6">
    <source>
        <dbReference type="ARBA" id="ARBA00030512"/>
    </source>
</evidence>
<feature type="active site" description="Proton donor" evidence="8">
    <location>
        <position position="552"/>
    </location>
</feature>
<dbReference type="KEGG" id="srm:SRM_00445"/>
<dbReference type="SUPFAM" id="SSF51445">
    <property type="entry name" value="(Trans)glycosidases"/>
    <property type="match status" value="1"/>
</dbReference>
<evidence type="ECO:0000256" key="1">
    <source>
        <dbReference type="ARBA" id="ARBA00001231"/>
    </source>
</evidence>
<dbReference type="PANTHER" id="PTHR22600">
    <property type="entry name" value="BETA-HEXOSAMINIDASE"/>
    <property type="match status" value="1"/>
</dbReference>
<dbReference type="InterPro" id="IPR025705">
    <property type="entry name" value="Beta_hexosaminidase_sua/sub"/>
</dbReference>
<evidence type="ECO:0000313" key="13">
    <source>
        <dbReference type="Proteomes" id="UP000000933"/>
    </source>
</evidence>
<dbReference type="Gene3D" id="2.60.40.10">
    <property type="entry name" value="Immunoglobulins"/>
    <property type="match status" value="1"/>
</dbReference>
<dbReference type="PRINTS" id="PR00738">
    <property type="entry name" value="GLHYDRLASE20"/>
</dbReference>
<dbReference type="InterPro" id="IPR029018">
    <property type="entry name" value="Hex-like_dom2"/>
</dbReference>
<reference evidence="13" key="2">
    <citation type="submission" date="2010-04" db="EMBL/GenBank/DDBJ databases">
        <title>Genome sequence of Salinibacter ruber M8.</title>
        <authorList>
            <consortium name="Genoscope"/>
        </authorList>
    </citation>
    <scope>NUCLEOTIDE SEQUENCE [LARGE SCALE GENOMIC DNA]</scope>
    <source>
        <strain evidence="13">M8</strain>
    </source>
</reference>
<dbReference type="InterPro" id="IPR012291">
    <property type="entry name" value="CBM2_carb-bd_dom_sf"/>
</dbReference>
<evidence type="ECO:0000256" key="8">
    <source>
        <dbReference type="PIRSR" id="PIRSR625705-1"/>
    </source>
</evidence>
<dbReference type="InterPro" id="IPR014756">
    <property type="entry name" value="Ig_E-set"/>
</dbReference>
<sequence>MLVFRLRFARSMRHILLSFLLLLFGGTLAAHAQSDATHPPADELSIRWGVETNRVDDGNRFRSSFTIANHGDVALGTTHWTLYFNFSRQIDPASVTAPVRITRLNGDFYRLEPDADLPPIEPGDQLRVTVEAPGSVIKRIDAPAGFYVVFKDAEGRARPPAVVSDVTVEPFTRPAQTSRGPGDTWPVPTPATRYADHRSLTARPPDAEGRIVPTPDSIHRRPGAFALRADATIRYEAGLAAEARQLAAGLAAALGRRPRTTRTDSAAAITLRRAEAPRPAVDTASAEAYRLTVDPETGITITGATDAGVFYGGQSLEAWLPVAAYRAPSSPVDVPAVQVLDAPRFDHRGLHLDVARNMQSVAAVKRLLDIMAFYKLNTFHFHLTDDEGWRLAVEGLPELTRVGGRRGHTLDEQAHLMPSYGSGPSPSPEASRGSGWYSRADYLDILRYAKARHITVMPEIDVPGHARAAIQAMEARTRRLRAAGDTAAARAYRLRDPADTSDYESVQGWDDNVMNVCRPSTYRFLSTVVDELRGLHEAAGAPLPAVHVGGDEVPEGAWAGSPICDDYIARTEGVDGADDLFGHFLGRFQDTLATRGIAMAGWEEVGLEEADHRSATTTPNEALVDDDVQPYVWSNIWGGGTEDRAYRLANAGYDVVMAQATNFYFDMAYSKHPREDGYYWAGFVDTKAPFAFVPFDLYKSADRTRMGHPIDPDTAFADQVRLADTARNNIRGLQGQLWGETLRKPDRMEYMAVPRLLSLAERAWAPRPGWATLDDSGALRARRAEAWTAFANRLGHRELPRLSIRHPDWSYRLPPPGATVEAGTLRANVALPGLAVRYTTDGTRPTATSPRYTAPVPVPEGATVRLRTFDTLGRGGRTVTVPTSP</sequence>
<gene>
    <name evidence="12" type="primary">chb</name>
    <name evidence="12" type="ordered locus">SRM_00445</name>
</gene>
<dbReference type="SUPFAM" id="SSF49384">
    <property type="entry name" value="Carbohydrate-binding domain"/>
    <property type="match status" value="1"/>
</dbReference>
<accession>D5H5R1</accession>
<organism evidence="12 13">
    <name type="scientific">Salinibacter ruber (strain M8)</name>
    <dbReference type="NCBI Taxonomy" id="761659"/>
    <lineage>
        <taxon>Bacteria</taxon>
        <taxon>Pseudomonadati</taxon>
        <taxon>Rhodothermota</taxon>
        <taxon>Rhodothermia</taxon>
        <taxon>Rhodothermales</taxon>
        <taxon>Salinibacteraceae</taxon>
        <taxon>Salinibacter</taxon>
    </lineage>
</organism>
<dbReference type="InterPro" id="IPR008965">
    <property type="entry name" value="CBM2/CBM3_carb-bd_dom_sf"/>
</dbReference>
<dbReference type="InterPro" id="IPR004866">
    <property type="entry name" value="CHB/HEX_N_dom"/>
</dbReference>
<dbReference type="HOGENOM" id="CLU_007082_4_1_10"/>
<dbReference type="EMBL" id="FP565814">
    <property type="protein sequence ID" value="CBH23366.1"/>
    <property type="molecule type" value="Genomic_DNA"/>
</dbReference>
<evidence type="ECO:0000256" key="7">
    <source>
        <dbReference type="ARBA" id="ARBA00033000"/>
    </source>
</evidence>
<dbReference type="Pfam" id="PF02838">
    <property type="entry name" value="Glyco_hydro_20b"/>
    <property type="match status" value="1"/>
</dbReference>
<dbReference type="PATRIC" id="fig|761659.10.peg.508"/>
<feature type="region of interest" description="Disordered" evidence="9">
    <location>
        <begin position="415"/>
        <end position="434"/>
    </location>
</feature>
<dbReference type="InterPro" id="IPR015882">
    <property type="entry name" value="HEX_bac_N"/>
</dbReference>
<dbReference type="EC" id="3.2.1.52" evidence="3"/>
<evidence type="ECO:0000259" key="11">
    <source>
        <dbReference type="SMART" id="SM01081"/>
    </source>
</evidence>
<name>D5H5R1_SALRM</name>
<evidence type="ECO:0000256" key="3">
    <source>
        <dbReference type="ARBA" id="ARBA00012663"/>
    </source>
</evidence>
<dbReference type="SMART" id="SM01081">
    <property type="entry name" value="CHB_HEX"/>
    <property type="match status" value="1"/>
</dbReference>
<dbReference type="InterPro" id="IPR015883">
    <property type="entry name" value="Glyco_hydro_20_cat"/>
</dbReference>
<dbReference type="GO" id="GO:0004563">
    <property type="term" value="F:beta-N-acetylhexosaminidase activity"/>
    <property type="evidence" value="ECO:0007669"/>
    <property type="project" value="UniProtKB-EC"/>
</dbReference>
<dbReference type="AlphaFoldDB" id="D5H5R1"/>
<feature type="chain" id="PRO_5003072565" description="beta-N-acetylhexosaminidase" evidence="10">
    <location>
        <begin position="33"/>
        <end position="885"/>
    </location>
</feature>
<comment type="catalytic activity">
    <reaction evidence="1">
        <text>Hydrolysis of terminal non-reducing N-acetyl-D-hexosamine residues in N-acetyl-beta-D-hexosaminides.</text>
        <dbReference type="EC" id="3.2.1.52"/>
    </reaction>
</comment>
<dbReference type="GO" id="GO:0016020">
    <property type="term" value="C:membrane"/>
    <property type="evidence" value="ECO:0007669"/>
    <property type="project" value="TreeGrafter"/>
</dbReference>
<dbReference type="Pfam" id="PF00728">
    <property type="entry name" value="Glyco_hydro_20"/>
    <property type="match status" value="1"/>
</dbReference>
<evidence type="ECO:0000256" key="4">
    <source>
        <dbReference type="ARBA" id="ARBA00022801"/>
    </source>
</evidence>